<dbReference type="CDD" id="cd23961">
    <property type="entry name" value="KREPA5"/>
    <property type="match status" value="1"/>
</dbReference>
<evidence type="ECO:0000313" key="3">
    <source>
        <dbReference type="Proteomes" id="UP000195570"/>
    </source>
</evidence>
<accession>A0A1G4HYE2</accession>
<evidence type="ECO:0000313" key="2">
    <source>
        <dbReference type="EMBL" id="SCU64315.1"/>
    </source>
</evidence>
<dbReference type="RefSeq" id="XP_067076095.1">
    <property type="nucleotide sequence ID" value="XM_067219994.1"/>
</dbReference>
<dbReference type="AlphaFoldDB" id="A0A1G4HYE2"/>
<proteinExistence type="predicted"/>
<gene>
    <name evidence="2" type="ORF">TEOVI_000638300</name>
</gene>
<dbReference type="SMR" id="A0A1G4HYE2"/>
<evidence type="ECO:0000256" key="1">
    <source>
        <dbReference type="SAM" id="MobiDB-lite"/>
    </source>
</evidence>
<name>A0A1G4HYE2_TRYEQ</name>
<sequence length="169" mass="19083">MFSSTFRRLAIRPLNRVTMVGAMHDIQVGFLDRCSVFQFTLTCTVLDFQKVAEPQPKSPGSLPSSTRTAPNPNGEEVEKHINKEQYTVRCLGSEAYTEALKNYLDDGCIVRVIGRLKTTEVVDAGKKQPFPCIIVEQGRWSTVSLVHSLRKQRRDWQLQNILTSVATLE</sequence>
<feature type="compositionally biased region" description="Polar residues" evidence="1">
    <location>
        <begin position="61"/>
        <end position="71"/>
    </location>
</feature>
<dbReference type="Proteomes" id="UP000195570">
    <property type="component" value="Unassembled WGS sequence"/>
</dbReference>
<protein>
    <submittedName>
        <fullName evidence="2">KREPA5</fullName>
    </submittedName>
</protein>
<dbReference type="PANTHER" id="PTHR40735:SF3">
    <property type="entry name" value="RNA-EDITING COMPLEX PROTEIN MP42"/>
    <property type="match status" value="1"/>
</dbReference>
<comment type="caution">
    <text evidence="2">The sequence shown here is derived from an EMBL/GenBank/DDBJ whole genome shotgun (WGS) entry which is preliminary data.</text>
</comment>
<dbReference type="Gene3D" id="2.40.50.140">
    <property type="entry name" value="Nucleic acid-binding proteins"/>
    <property type="match status" value="1"/>
</dbReference>
<dbReference type="GeneID" id="92380317"/>
<dbReference type="PANTHER" id="PTHR40735">
    <property type="entry name" value="RNA-EDITING COMPLEX PROTEIN MP42-RELATED"/>
    <property type="match status" value="1"/>
</dbReference>
<keyword evidence="3" id="KW-1185">Reference proteome</keyword>
<organism evidence="2 3">
    <name type="scientific">Trypanosoma equiperdum</name>
    <dbReference type="NCBI Taxonomy" id="5694"/>
    <lineage>
        <taxon>Eukaryota</taxon>
        <taxon>Discoba</taxon>
        <taxon>Euglenozoa</taxon>
        <taxon>Kinetoplastea</taxon>
        <taxon>Metakinetoplastina</taxon>
        <taxon>Trypanosomatida</taxon>
        <taxon>Trypanosomatidae</taxon>
        <taxon>Trypanosoma</taxon>
    </lineage>
</organism>
<dbReference type="InterPro" id="IPR012340">
    <property type="entry name" value="NA-bd_OB-fold"/>
</dbReference>
<feature type="region of interest" description="Disordered" evidence="1">
    <location>
        <begin position="54"/>
        <end position="76"/>
    </location>
</feature>
<dbReference type="EMBL" id="CZPT02000043">
    <property type="protein sequence ID" value="SCU64315.1"/>
    <property type="molecule type" value="Genomic_DNA"/>
</dbReference>
<reference evidence="2" key="1">
    <citation type="submission" date="2016-09" db="EMBL/GenBank/DDBJ databases">
        <authorList>
            <person name="Hebert L."/>
            <person name="Moumen B."/>
        </authorList>
    </citation>
    <scope>NUCLEOTIDE SEQUENCE [LARGE SCALE GENOMIC DNA]</scope>
    <source>
        <strain evidence="2">OVI</strain>
    </source>
</reference>
<dbReference type="VEuPathDB" id="TriTrypDB:TEOVI_000638300"/>